<proteinExistence type="predicted"/>
<accession>A0ACB8C2P2</accession>
<dbReference type="EMBL" id="CM023478">
    <property type="protein sequence ID" value="KAH7933096.1"/>
    <property type="molecule type" value="Genomic_DNA"/>
</dbReference>
<name>A0ACB8C2P2_DERSI</name>
<evidence type="ECO:0000313" key="1">
    <source>
        <dbReference type="EMBL" id="KAH7933096.1"/>
    </source>
</evidence>
<dbReference type="Proteomes" id="UP000821865">
    <property type="component" value="Chromosome 9"/>
</dbReference>
<organism evidence="1 2">
    <name type="scientific">Dermacentor silvarum</name>
    <name type="common">Tick</name>
    <dbReference type="NCBI Taxonomy" id="543639"/>
    <lineage>
        <taxon>Eukaryota</taxon>
        <taxon>Metazoa</taxon>
        <taxon>Ecdysozoa</taxon>
        <taxon>Arthropoda</taxon>
        <taxon>Chelicerata</taxon>
        <taxon>Arachnida</taxon>
        <taxon>Acari</taxon>
        <taxon>Parasitiformes</taxon>
        <taxon>Ixodida</taxon>
        <taxon>Ixodoidea</taxon>
        <taxon>Ixodidae</taxon>
        <taxon>Rhipicephalinae</taxon>
        <taxon>Dermacentor</taxon>
    </lineage>
</organism>
<reference evidence="1" key="1">
    <citation type="submission" date="2020-05" db="EMBL/GenBank/DDBJ databases">
        <title>Large-scale comparative analyses of tick genomes elucidate their genetic diversity and vector capacities.</title>
        <authorList>
            <person name="Jia N."/>
            <person name="Wang J."/>
            <person name="Shi W."/>
            <person name="Du L."/>
            <person name="Sun Y."/>
            <person name="Zhan W."/>
            <person name="Jiang J."/>
            <person name="Wang Q."/>
            <person name="Zhang B."/>
            <person name="Ji P."/>
            <person name="Sakyi L.B."/>
            <person name="Cui X."/>
            <person name="Yuan T."/>
            <person name="Jiang B."/>
            <person name="Yang W."/>
            <person name="Lam T.T.-Y."/>
            <person name="Chang Q."/>
            <person name="Ding S."/>
            <person name="Wang X."/>
            <person name="Zhu J."/>
            <person name="Ruan X."/>
            <person name="Zhao L."/>
            <person name="Wei J."/>
            <person name="Que T."/>
            <person name="Du C."/>
            <person name="Cheng J."/>
            <person name="Dai P."/>
            <person name="Han X."/>
            <person name="Huang E."/>
            <person name="Gao Y."/>
            <person name="Liu J."/>
            <person name="Shao H."/>
            <person name="Ye R."/>
            <person name="Li L."/>
            <person name="Wei W."/>
            <person name="Wang X."/>
            <person name="Wang C."/>
            <person name="Yang T."/>
            <person name="Huo Q."/>
            <person name="Li W."/>
            <person name="Guo W."/>
            <person name="Chen H."/>
            <person name="Zhou L."/>
            <person name="Ni X."/>
            <person name="Tian J."/>
            <person name="Zhou Y."/>
            <person name="Sheng Y."/>
            <person name="Liu T."/>
            <person name="Pan Y."/>
            <person name="Xia L."/>
            <person name="Li J."/>
            <person name="Zhao F."/>
            <person name="Cao W."/>
        </authorList>
    </citation>
    <scope>NUCLEOTIDE SEQUENCE</scope>
    <source>
        <strain evidence="1">Dsil-2018</strain>
    </source>
</reference>
<evidence type="ECO:0000313" key="2">
    <source>
        <dbReference type="Proteomes" id="UP000821865"/>
    </source>
</evidence>
<comment type="caution">
    <text evidence="1">The sequence shown here is derived from an EMBL/GenBank/DDBJ whole genome shotgun (WGS) entry which is preliminary data.</text>
</comment>
<keyword evidence="2" id="KW-1185">Reference proteome</keyword>
<gene>
    <name evidence="1" type="ORF">HPB49_008087</name>
</gene>
<protein>
    <submittedName>
        <fullName evidence="1">Uncharacterized protein</fullName>
    </submittedName>
</protein>
<sequence>MLNPTEDHQCDPRCSLCGKGHLAGDKQCREWFKTPYILKKRYWERVQHEQQGTKQPRDDSTPTKSYHQGTTQAMKPSVQDKTTRRRRGNLEGEDVPAPSQDFPLRKGNTEDIDSHGLHQEPCPGPHRGRGDRRHHKRPPAAPEERQQMKV</sequence>